<feature type="domain" description="Sec39" evidence="5">
    <location>
        <begin position="607"/>
        <end position="907"/>
    </location>
</feature>
<dbReference type="GO" id="GO:0006890">
    <property type="term" value="P:retrograde vesicle-mediated transport, Golgi to endoplasmic reticulum"/>
    <property type="evidence" value="ECO:0007669"/>
    <property type="project" value="InterPro"/>
</dbReference>
<dbReference type="PANTHER" id="PTHR15922">
    <property type="entry name" value="NEUROBLASTOMA-AMPLIFIED SEQUENCE"/>
    <property type="match status" value="1"/>
</dbReference>
<evidence type="ECO:0000256" key="4">
    <source>
        <dbReference type="ARBA" id="ARBA00022927"/>
    </source>
</evidence>
<dbReference type="EMBL" id="JXTC01000221">
    <property type="protein sequence ID" value="PON81221.1"/>
    <property type="molecule type" value="Genomic_DNA"/>
</dbReference>
<evidence type="ECO:0000256" key="2">
    <source>
        <dbReference type="ARBA" id="ARBA00022448"/>
    </source>
</evidence>
<organism evidence="6 7">
    <name type="scientific">Trema orientale</name>
    <name type="common">Charcoal tree</name>
    <name type="synonym">Celtis orientalis</name>
    <dbReference type="NCBI Taxonomy" id="63057"/>
    <lineage>
        <taxon>Eukaryota</taxon>
        <taxon>Viridiplantae</taxon>
        <taxon>Streptophyta</taxon>
        <taxon>Embryophyta</taxon>
        <taxon>Tracheophyta</taxon>
        <taxon>Spermatophyta</taxon>
        <taxon>Magnoliopsida</taxon>
        <taxon>eudicotyledons</taxon>
        <taxon>Gunneridae</taxon>
        <taxon>Pentapetalae</taxon>
        <taxon>rosids</taxon>
        <taxon>fabids</taxon>
        <taxon>Rosales</taxon>
        <taxon>Cannabaceae</taxon>
        <taxon>Trema</taxon>
    </lineage>
</organism>
<feature type="domain" description="Sec39" evidence="5">
    <location>
        <begin position="965"/>
        <end position="1143"/>
    </location>
</feature>
<dbReference type="Pfam" id="PF08314">
    <property type="entry name" value="Sec39"/>
    <property type="match status" value="2"/>
</dbReference>
<evidence type="ECO:0000313" key="6">
    <source>
        <dbReference type="EMBL" id="PON81221.1"/>
    </source>
</evidence>
<accession>A0A2P5E6Q1</accession>
<dbReference type="Proteomes" id="UP000237000">
    <property type="component" value="Unassembled WGS sequence"/>
</dbReference>
<dbReference type="GO" id="GO:0070939">
    <property type="term" value="C:Dsl1/NZR complex"/>
    <property type="evidence" value="ECO:0007669"/>
    <property type="project" value="TreeGrafter"/>
</dbReference>
<proteinExistence type="predicted"/>
<comment type="caution">
    <text evidence="6">The sequence shown here is derived from an EMBL/GenBank/DDBJ whole genome shotgun (WGS) entry which is preliminary data.</text>
</comment>
<evidence type="ECO:0000313" key="7">
    <source>
        <dbReference type="Proteomes" id="UP000237000"/>
    </source>
</evidence>
<evidence type="ECO:0000259" key="5">
    <source>
        <dbReference type="Pfam" id="PF08314"/>
    </source>
</evidence>
<sequence length="2522" mass="284229">MDEPVLYETRHHASRPFTLNYPPQQADKGGRGGFLSLLSVQGVNQLQEKWIEYKQPRKLRKLTSLFISLNGEHVAVASGNLITIFQKKDDYSMPCGTFTSKLFLAELIELCVSVIDVVAASSLVTFTTGTWSESHDVLGVVDDTDTLYFIKANGEEISRITKRHLKVSSPIVSLIANGDSDVQRSCLCSFNVVTSDGSLQHVEISREPNTSVENGLTLKGKFGHNVFCLDSHPELLLFVVVTSSDSIALTSSGNTGSSCLSLWRRSNVMDLEQLFSVQFEGLYSKPKGYRGLLAYPKVQISPDAEFVCTLDTIGCLHIFKLDKKPFSLSKFTVGERCGSQVTSNSLNGREIITDVVDFSWWSDHVLAIAKKTGVIIMIDIRSGLKVQENDPVYSMPVLERAFQFQGNLFVLESMSTEERDNLSNDRGTGESHCIEQITEDRFNNFDISKLSWNLITFSKRSIGEMYDILVSNKRYQAALDFADCRGLDKDEVIKSQWLHSSRGLNEISMYLSKIKDKVFILSECVDKVGPTEDSVKALLEYGLRLTNQYTFSERQASESSQIWDFRVARLKLLQFRDRLETYLGINMGRFSVQEYAKFRVMPINEAAVVLAESGKIGALNLLVKRHPYSLAPFILEVLAAIPETLPVQTYGQLLPGSSPPPSTVVREEDWVECKKMVTFVNSLQKNDDTVIQIRTEPVVKQCSGFVWPSRNELLAWYKKRARDIDMFSGQLDNCLCLLDYANRKGISELKRFHEDVSYLQQLIYSEDSDGEMSLNLVVWEQLSDYDKFKVMLKGVNEENVVEKLHDKAIPFMRNRFHYTTSLSQDHVTGDHLAADHDEAESFLVRWLKETASENKLDICLRIIEDGCGDTQSSGLFKDEVEAINCALQCLYLCKVTDKWSTMAAILSKLPHTHGSKICDGSLERRLKLAEGHIEVGRLLSYYQVPKPTCFFLEPHADGKGVKQILRLILSKFIRRQPGRSDTDWANMWRDMQCMKEKAFPFLDPEYMLMEFCRGLLKAGKFSLARNYLRGTSSVALASDKAENLVIQAAREYFFSASSLACPEIWKAKECLNLLSSSGIVKAELDTIDAITVKLPSLGVTLLPMQFRQIKDQMEIVKMAITSQTGAYLHVDEIIEIAKLLGLSSPDDISAVQEAVAREAAVAGDLQLALDLCLVLAKKGHGQAWDLCAAIARGPALENMDVNSRKQLLGFALSHCDEESISELLYAWKDLDMQGQCEMLMTLTESNYPNFSIQGSSTMSDSDNIFHLKGSDDQEVHFSNIENILSTVAKNLPVEKGSSWESVLGGNGKILSFAAIQLPWLLELSKKAESNEKSIYGLIPRTQYVSVRTQAVVTILSWLARNDFAPKDDLIASLAKSTIEPPITEEKDIICCSFLLNLVDAFCGVEVIEEQLRKRKDYQQISSIMNVGMIYSLLHNYGVECQGPAQRREMLLKKFKEKQTPGTDEINKIDKVQSSFWREWKRKLEEQKFVADRSRALEKIIPWVDTAQFLSGDIKYIESVLQSLFESVKLEKKHTLKDILKLADTYGLNRTKVLLQYLSSLLVSEVWTNDDITYEISECKTEIIGYAIEVIHTISSIVYPAIDGCDKLRLALVFGLLSDCYLQLEETKKSLPMIHPDQANLSSFGFAHYYKLLERECSRVSFLTNINFKNIAGLGGLNFECFNREIYEHIDDSSLEVLAKMIENLSGIYTDPVPDGLISWRDVYRHYALSLLKTLETKARTDFVVKRPENLQGFVCQLEQSFEFCRKFIKLLAYSDALDIIRQYFTVIMPLYRSYGTPPDDSTWQDCLLILLNFWMRLTDEMKEITSHSNAEETLLFSPDCLIRCLNVFMRLVIEDNVSPSQGWSTLISYVNHGLAGGPAFEVFMFCRAMLFSGCGFRAVAELFSEAVDAQIGVAELQDLSHLYLNLLESILQDLAVGESQERQNFYHILSSVSKLEGDLKDLNQVRHVIWKRLVKFSDDLQIPGSIRVYVLELMQFLSGRSIKGFSAEIQSNVIPWEGWDEAHYTNELSETSANQGSTDHNDTSGRFTNTLVALKSSQLVASISPILEITPDDLSTVETAVSCFFKLSGISQTDAHIDSLLAVLGEWEGLFLTRHNEEASLEESDAGNTWNTDNWDEGWESFQDIEPPEKEKSKSTPSLHPLHVCWSEIFQKLVSMSRFKDVLRLIDQSNDILLDEDGAKSLSDVVLQTDCFMALKLVLLLPHEALRLHCLAAVEEKLKQGGFSDTVSQGIELLLLISSSGVMSNIISKSSYGTTFSYVCYLVGSFSHKCQAAQLSRLVHKGSEECDDNERAFLIFKRIIFPYFVSELVKADQQLLAGLIVTKFMHTNASLSLVNITDSSLTRFLERQLHLLQHDKLALSEATSHETLKNSVSSLMGKLEKLVQSALSLVSSNERWGGDCAALIARRSPRSWKKKYEVQDRCDRIGVGMKIIREGGDYYLVHHGEIQRYLGSRRQSLSLKRELSADGSLKVEESCRGILDKILFFIGDLEVASTDAKRGRVV</sequence>
<dbReference type="SUPFAM" id="SSF50978">
    <property type="entry name" value="WD40 repeat-like"/>
    <property type="match status" value="1"/>
</dbReference>
<name>A0A2P5E6Q1_TREOI</name>
<protein>
    <submittedName>
        <fullName evidence="6">Sec39 domain containing protein</fullName>
    </submittedName>
</protein>
<dbReference type="FunCoup" id="A0A2P5E6Q1">
    <property type="interactions" value="2791"/>
</dbReference>
<dbReference type="GO" id="GO:0000149">
    <property type="term" value="F:SNARE binding"/>
    <property type="evidence" value="ECO:0007669"/>
    <property type="project" value="TreeGrafter"/>
</dbReference>
<dbReference type="PANTHER" id="PTHR15922:SF2">
    <property type="entry name" value="NBAS SUBUNIT OF NRZ TETHERING COMPLEX"/>
    <property type="match status" value="1"/>
</dbReference>
<evidence type="ECO:0000256" key="1">
    <source>
        <dbReference type="ARBA" id="ARBA00004240"/>
    </source>
</evidence>
<dbReference type="STRING" id="63057.A0A2P5E6Q1"/>
<keyword evidence="3" id="KW-0256">Endoplasmic reticulum</keyword>
<dbReference type="InterPro" id="IPR036322">
    <property type="entry name" value="WD40_repeat_dom_sf"/>
</dbReference>
<dbReference type="GO" id="GO:0015031">
    <property type="term" value="P:protein transport"/>
    <property type="evidence" value="ECO:0007669"/>
    <property type="project" value="UniProtKB-KW"/>
</dbReference>
<evidence type="ECO:0000256" key="3">
    <source>
        <dbReference type="ARBA" id="ARBA00022824"/>
    </source>
</evidence>
<dbReference type="InterPro" id="IPR013244">
    <property type="entry name" value="Sec39_domain"/>
</dbReference>
<comment type="subcellular location">
    <subcellularLocation>
        <location evidence="1">Endoplasmic reticulum</location>
    </subcellularLocation>
</comment>
<keyword evidence="2" id="KW-0813">Transport</keyword>
<dbReference type="OrthoDB" id="19988at2759"/>
<keyword evidence="4" id="KW-0653">Protein transport</keyword>
<keyword evidence="7" id="KW-1185">Reference proteome</keyword>
<reference evidence="7" key="1">
    <citation type="submission" date="2016-06" db="EMBL/GenBank/DDBJ databases">
        <title>Parallel loss of symbiosis genes in relatives of nitrogen-fixing non-legume Parasponia.</title>
        <authorList>
            <person name="Van Velzen R."/>
            <person name="Holmer R."/>
            <person name="Bu F."/>
            <person name="Rutten L."/>
            <person name="Van Zeijl A."/>
            <person name="Liu W."/>
            <person name="Santuari L."/>
            <person name="Cao Q."/>
            <person name="Sharma T."/>
            <person name="Shen D."/>
            <person name="Roswanjaya Y."/>
            <person name="Wardhani T."/>
            <person name="Kalhor M.S."/>
            <person name="Jansen J."/>
            <person name="Van den Hoogen J."/>
            <person name="Gungor B."/>
            <person name="Hartog M."/>
            <person name="Hontelez J."/>
            <person name="Verver J."/>
            <person name="Yang W.-C."/>
            <person name="Schijlen E."/>
            <person name="Repin R."/>
            <person name="Schilthuizen M."/>
            <person name="Schranz E."/>
            <person name="Heidstra R."/>
            <person name="Miyata K."/>
            <person name="Fedorova E."/>
            <person name="Kohlen W."/>
            <person name="Bisseling T."/>
            <person name="Smit S."/>
            <person name="Geurts R."/>
        </authorList>
    </citation>
    <scope>NUCLEOTIDE SEQUENCE [LARGE SCALE GENOMIC DNA]</scope>
    <source>
        <strain evidence="7">cv. RG33-2</strain>
    </source>
</reference>
<dbReference type="InParanoid" id="A0A2P5E6Q1"/>
<gene>
    <name evidence="6" type="ORF">TorRG33x02_229610</name>
</gene>